<evidence type="ECO:0000313" key="6">
    <source>
        <dbReference type="EMBL" id="QKV52681.1"/>
    </source>
</evidence>
<dbReference type="GO" id="GO:0003677">
    <property type="term" value="F:DNA binding"/>
    <property type="evidence" value="ECO:0007669"/>
    <property type="project" value="UniProtKB-KW"/>
</dbReference>
<name>A0A6N1X019_9BURK</name>
<dbReference type="PROSITE" id="PS50043">
    <property type="entry name" value="HTH_LUXR_2"/>
    <property type="match status" value="1"/>
</dbReference>
<dbReference type="RefSeq" id="WP_175503560.1">
    <property type="nucleotide sequence ID" value="NZ_CP054840.1"/>
</dbReference>
<dbReference type="Gene3D" id="3.40.50.300">
    <property type="entry name" value="P-loop containing nucleotide triphosphate hydrolases"/>
    <property type="match status" value="1"/>
</dbReference>
<reference evidence="6 7" key="1">
    <citation type="submission" date="2020-06" db="EMBL/GenBank/DDBJ databases">
        <title>Acidovorax antarctica sp. nov., isolated from Corinth ice sheet soil, Antarctic Fields Peninsula.</title>
        <authorList>
            <person name="Xu Q."/>
            <person name="Peng F."/>
        </authorList>
    </citation>
    <scope>NUCLEOTIDE SEQUENCE [LARGE SCALE GENOMIC DNA]</scope>
    <source>
        <strain evidence="6 7">16-35-5</strain>
    </source>
</reference>
<dbReference type="PRINTS" id="PR00038">
    <property type="entry name" value="HTHLUXR"/>
</dbReference>
<dbReference type="Gene3D" id="1.10.10.10">
    <property type="entry name" value="Winged helix-like DNA-binding domain superfamily/Winged helix DNA-binding domain"/>
    <property type="match status" value="1"/>
</dbReference>
<dbReference type="InterPro" id="IPR003593">
    <property type="entry name" value="AAA+_ATPase"/>
</dbReference>
<evidence type="ECO:0000256" key="1">
    <source>
        <dbReference type="ARBA" id="ARBA00023015"/>
    </source>
</evidence>
<dbReference type="InterPro" id="IPR059106">
    <property type="entry name" value="WHD_MalT"/>
</dbReference>
<dbReference type="Gene3D" id="1.25.40.10">
    <property type="entry name" value="Tetratricopeptide repeat domain"/>
    <property type="match status" value="1"/>
</dbReference>
<dbReference type="PANTHER" id="PTHR44688">
    <property type="entry name" value="DNA-BINDING TRANSCRIPTIONAL ACTIVATOR DEVR_DOSR"/>
    <property type="match status" value="1"/>
</dbReference>
<dbReference type="SUPFAM" id="SSF46894">
    <property type="entry name" value="C-terminal effector domain of the bipartite response regulators"/>
    <property type="match status" value="1"/>
</dbReference>
<dbReference type="Pfam" id="PF13191">
    <property type="entry name" value="AAA_16"/>
    <property type="match status" value="1"/>
</dbReference>
<feature type="compositionally biased region" description="Low complexity" evidence="4">
    <location>
        <begin position="815"/>
        <end position="824"/>
    </location>
</feature>
<dbReference type="InterPro" id="IPR027417">
    <property type="entry name" value="P-loop_NTPase"/>
</dbReference>
<accession>A0A6N1X019</accession>
<gene>
    <name evidence="6" type="ORF">HUK68_07110</name>
</gene>
<dbReference type="InterPro" id="IPR011990">
    <property type="entry name" value="TPR-like_helical_dom_sf"/>
</dbReference>
<dbReference type="AlphaFoldDB" id="A0A6N1X019"/>
<evidence type="ECO:0000259" key="5">
    <source>
        <dbReference type="PROSITE" id="PS50043"/>
    </source>
</evidence>
<dbReference type="SMART" id="SM00421">
    <property type="entry name" value="HTH_LUXR"/>
    <property type="match status" value="1"/>
</dbReference>
<organism evidence="6 7">
    <name type="scientific">Comamonas antarctica</name>
    <dbReference type="NCBI Taxonomy" id="2743470"/>
    <lineage>
        <taxon>Bacteria</taxon>
        <taxon>Pseudomonadati</taxon>
        <taxon>Pseudomonadota</taxon>
        <taxon>Betaproteobacteria</taxon>
        <taxon>Burkholderiales</taxon>
        <taxon>Comamonadaceae</taxon>
        <taxon>Comamonas</taxon>
    </lineage>
</organism>
<feature type="region of interest" description="Disordered" evidence="4">
    <location>
        <begin position="809"/>
        <end position="828"/>
    </location>
</feature>
<dbReference type="KEGG" id="aant:HUK68_07110"/>
<keyword evidence="7" id="KW-1185">Reference proteome</keyword>
<dbReference type="InterPro" id="IPR041664">
    <property type="entry name" value="AAA_16"/>
</dbReference>
<dbReference type="Pfam" id="PF00196">
    <property type="entry name" value="GerE"/>
    <property type="match status" value="1"/>
</dbReference>
<dbReference type="InterPro" id="IPR036388">
    <property type="entry name" value="WH-like_DNA-bd_sf"/>
</dbReference>
<dbReference type="InterPro" id="IPR016032">
    <property type="entry name" value="Sig_transdc_resp-reg_C-effctor"/>
</dbReference>
<dbReference type="GO" id="GO:0006355">
    <property type="term" value="P:regulation of DNA-templated transcription"/>
    <property type="evidence" value="ECO:0007669"/>
    <property type="project" value="InterPro"/>
</dbReference>
<keyword evidence="1" id="KW-0805">Transcription regulation</keyword>
<feature type="domain" description="HTH luxR-type" evidence="5">
    <location>
        <begin position="820"/>
        <end position="885"/>
    </location>
</feature>
<dbReference type="Proteomes" id="UP000509579">
    <property type="component" value="Chromosome"/>
</dbReference>
<sequence>MTETNPHSLRLEPGRIERRQLLARLAEARHKKCVLIHGPAGSGKTSLALQWRAQALAFGQDVAWLTVQPGDDGQALLQPLLEALDRVDPDIAHEARLLYNRGGSLRADAIAIALLRALLARSRPLLMVIDDWQNVTDTPAHAVLQTLLDFAPPALHLVLVSRSVPALSLARLRDQGMLEELGPAELRFTLEEVQQFMKARPQRHDAGVDARRLLEITDGWAAGLQLLALQPRTPASPVQNAQDFAAYFNREVLCRLDKGAIDAMTRLAVARGFNQALANELAGARIGPALLERLQREHLFVLPQHDAATPGWFRFHPLFRELLLERFKGLPPRQQQATHAVLARWLGQRRHLREAVHHAVAAGDVEQAAAWVERWARTLFLHGELQQIVRAVAELPRAVLHARPSLLLWLGWTQLCYNQFAACHGTLAALQSQQNAGDGEGRAHATLLAFSLALQEDDLLTAQALLPAMKALREAEDVVLVGGRRNLLGWMHAHMADYASAREVLQGPPLLRDDGTPLLDSAFGHLMNQCLLGLSWLYAGDVRSAEPVLRDALARAERELGRYSELACNAAAYLSATLYETNALDELRQLLDGRLDTMERVVLPDALVTVALASARLRRADGNPLEAIEGLERIDERAQRRSLDRLQAFAISERVRCLLHMNDLAGAAAMLGRLQALAARHAGGQGPVSQRIQGLARFIEALYHAAQLDDRAALLALGECGRDDTALLQRRDRCATRVLRALLLARLGERAQALAIMRDALQQGQQQGLVRTILDLGDEALALADACADAYGAQDPVLPFYVEQLHQQRQRHQPAARPAGAAAPEPLSERETEILRALAQSMSNKRIAQALGISPETVKWHLRNVYAKLGVMGRDDAVASARSLGLVSAQA</sequence>
<proteinExistence type="predicted"/>
<dbReference type="SMART" id="SM00382">
    <property type="entry name" value="AAA"/>
    <property type="match status" value="1"/>
</dbReference>
<evidence type="ECO:0000313" key="7">
    <source>
        <dbReference type="Proteomes" id="UP000509579"/>
    </source>
</evidence>
<dbReference type="EMBL" id="CP054840">
    <property type="protein sequence ID" value="QKV52681.1"/>
    <property type="molecule type" value="Genomic_DNA"/>
</dbReference>
<protein>
    <submittedName>
        <fullName evidence="6">AAA family ATPase</fullName>
    </submittedName>
</protein>
<dbReference type="SUPFAM" id="SSF52540">
    <property type="entry name" value="P-loop containing nucleoside triphosphate hydrolases"/>
    <property type="match status" value="1"/>
</dbReference>
<evidence type="ECO:0000256" key="4">
    <source>
        <dbReference type="SAM" id="MobiDB-lite"/>
    </source>
</evidence>
<dbReference type="CDD" id="cd06170">
    <property type="entry name" value="LuxR_C_like"/>
    <property type="match status" value="1"/>
</dbReference>
<keyword evidence="2" id="KW-0238">DNA-binding</keyword>
<dbReference type="InterPro" id="IPR000792">
    <property type="entry name" value="Tscrpt_reg_LuxR_C"/>
</dbReference>
<keyword evidence="3" id="KW-0804">Transcription</keyword>
<dbReference type="PANTHER" id="PTHR44688:SF16">
    <property type="entry name" value="DNA-BINDING TRANSCRIPTIONAL ACTIVATOR DEVR_DOSR"/>
    <property type="match status" value="1"/>
</dbReference>
<dbReference type="Pfam" id="PF25873">
    <property type="entry name" value="WHD_MalT"/>
    <property type="match status" value="1"/>
</dbReference>
<evidence type="ECO:0000256" key="3">
    <source>
        <dbReference type="ARBA" id="ARBA00023163"/>
    </source>
</evidence>
<evidence type="ECO:0000256" key="2">
    <source>
        <dbReference type="ARBA" id="ARBA00023125"/>
    </source>
</evidence>